<feature type="chain" id="PRO_5003241257" description="Reelin domain-containing protein" evidence="2">
    <location>
        <begin position="24"/>
        <end position="167"/>
    </location>
</feature>
<dbReference type="eggNOG" id="KOG4293">
    <property type="taxonomic scope" value="Eukaryota"/>
</dbReference>
<protein>
    <recommendedName>
        <fullName evidence="3">Reelin domain-containing protein</fullName>
    </recommendedName>
</protein>
<reference evidence="4 5" key="1">
    <citation type="journal article" date="2011" name="Science">
        <title>The ecoresponsive genome of Daphnia pulex.</title>
        <authorList>
            <person name="Colbourne J.K."/>
            <person name="Pfrender M.E."/>
            <person name="Gilbert D."/>
            <person name="Thomas W.K."/>
            <person name="Tucker A."/>
            <person name="Oakley T.H."/>
            <person name="Tokishita S."/>
            <person name="Aerts A."/>
            <person name="Arnold G.J."/>
            <person name="Basu M.K."/>
            <person name="Bauer D.J."/>
            <person name="Caceres C.E."/>
            <person name="Carmel L."/>
            <person name="Casola C."/>
            <person name="Choi J.H."/>
            <person name="Detter J.C."/>
            <person name="Dong Q."/>
            <person name="Dusheyko S."/>
            <person name="Eads B.D."/>
            <person name="Frohlich T."/>
            <person name="Geiler-Samerotte K.A."/>
            <person name="Gerlach D."/>
            <person name="Hatcher P."/>
            <person name="Jogdeo S."/>
            <person name="Krijgsveld J."/>
            <person name="Kriventseva E.V."/>
            <person name="Kultz D."/>
            <person name="Laforsch C."/>
            <person name="Lindquist E."/>
            <person name="Lopez J."/>
            <person name="Manak J.R."/>
            <person name="Muller J."/>
            <person name="Pangilinan J."/>
            <person name="Patwardhan R.P."/>
            <person name="Pitluck S."/>
            <person name="Pritham E.J."/>
            <person name="Rechtsteiner A."/>
            <person name="Rho M."/>
            <person name="Rogozin I.B."/>
            <person name="Sakarya O."/>
            <person name="Salamov A."/>
            <person name="Schaack S."/>
            <person name="Shapiro H."/>
            <person name="Shiga Y."/>
            <person name="Skalitzky C."/>
            <person name="Smith Z."/>
            <person name="Souvorov A."/>
            <person name="Sung W."/>
            <person name="Tang Z."/>
            <person name="Tsuchiya D."/>
            <person name="Tu H."/>
            <person name="Vos H."/>
            <person name="Wang M."/>
            <person name="Wolf Y.I."/>
            <person name="Yamagata H."/>
            <person name="Yamada T."/>
            <person name="Ye Y."/>
            <person name="Shaw J.R."/>
            <person name="Andrews J."/>
            <person name="Crease T.J."/>
            <person name="Tang H."/>
            <person name="Lucas S.M."/>
            <person name="Robertson H.M."/>
            <person name="Bork P."/>
            <person name="Koonin E.V."/>
            <person name="Zdobnov E.M."/>
            <person name="Grigoriev I.V."/>
            <person name="Lynch M."/>
            <person name="Boore J.L."/>
        </authorList>
    </citation>
    <scope>NUCLEOTIDE SEQUENCE [LARGE SCALE GENOMIC DNA]</scope>
</reference>
<dbReference type="Gene3D" id="2.60.40.4060">
    <property type="entry name" value="Reeler domain"/>
    <property type="match status" value="1"/>
</dbReference>
<evidence type="ECO:0000256" key="2">
    <source>
        <dbReference type="SAM" id="SignalP"/>
    </source>
</evidence>
<feature type="region of interest" description="Disordered" evidence="1">
    <location>
        <begin position="39"/>
        <end position="58"/>
    </location>
</feature>
<organism evidence="4 5">
    <name type="scientific">Daphnia pulex</name>
    <name type="common">Water flea</name>
    <dbReference type="NCBI Taxonomy" id="6669"/>
    <lineage>
        <taxon>Eukaryota</taxon>
        <taxon>Metazoa</taxon>
        <taxon>Ecdysozoa</taxon>
        <taxon>Arthropoda</taxon>
        <taxon>Crustacea</taxon>
        <taxon>Branchiopoda</taxon>
        <taxon>Diplostraca</taxon>
        <taxon>Cladocera</taxon>
        <taxon>Anomopoda</taxon>
        <taxon>Daphniidae</taxon>
        <taxon>Daphnia</taxon>
    </lineage>
</organism>
<dbReference type="KEGG" id="dpx:DAPPUDRAFT_224629"/>
<dbReference type="InterPro" id="IPR042307">
    <property type="entry name" value="Reeler_sf"/>
</dbReference>
<dbReference type="OrthoDB" id="6345793at2759"/>
<dbReference type="HOGENOM" id="CLU_091827_0_1_1"/>
<dbReference type="InterPro" id="IPR002861">
    <property type="entry name" value="Reeler_dom"/>
</dbReference>
<feature type="domain" description="Reelin" evidence="3">
    <location>
        <begin position="10"/>
        <end position="167"/>
    </location>
</feature>
<dbReference type="PhylomeDB" id="E9GIV4"/>
<dbReference type="EMBL" id="GL732547">
    <property type="protein sequence ID" value="EFX80589.1"/>
    <property type="molecule type" value="Genomic_DNA"/>
</dbReference>
<gene>
    <name evidence="4" type="ORF">DAPPUDRAFT_224629</name>
</gene>
<dbReference type="InParanoid" id="E9GIV4"/>
<dbReference type="PANTHER" id="PTHR45828:SF36">
    <property type="entry name" value="REELIN DOMAIN-CONTAINING PROTEIN"/>
    <property type="match status" value="1"/>
</dbReference>
<dbReference type="InterPro" id="IPR051237">
    <property type="entry name" value="Ferric-chelate_Red/DefProt"/>
</dbReference>
<dbReference type="OMA" id="LENFWVG"/>
<dbReference type="AlphaFoldDB" id="E9GIV4"/>
<proteinExistence type="predicted"/>
<keyword evidence="5" id="KW-1185">Reference proteome</keyword>
<evidence type="ECO:0000259" key="3">
    <source>
        <dbReference type="PROSITE" id="PS51019"/>
    </source>
</evidence>
<feature type="signal peptide" evidence="2">
    <location>
        <begin position="1"/>
        <end position="23"/>
    </location>
</feature>
<dbReference type="PROSITE" id="PS51019">
    <property type="entry name" value="REELIN"/>
    <property type="match status" value="1"/>
</dbReference>
<keyword evidence="2" id="KW-0732">Signal</keyword>
<evidence type="ECO:0000313" key="5">
    <source>
        <dbReference type="Proteomes" id="UP000000305"/>
    </source>
</evidence>
<evidence type="ECO:0000256" key="1">
    <source>
        <dbReference type="SAM" id="MobiDB-lite"/>
    </source>
</evidence>
<accession>E9GIV4</accession>
<sequence length="167" mass="17233">MFKYVCLSLSLFLLALNGNLVQGTPTGAPLIACADMTPQHGVPPQNSTSPFGTTPSSTSIAQGSTITLTLTGSGTFKGFLVIAFDNANQAAPIGVFSAVSSGQTLNCRTGPTPMNAATHIDNLDKTSVTMDWTAPAGFVGTVLIKTSFVQDVATFWVATESTLITVA</sequence>
<name>E9GIV4_DAPPU</name>
<feature type="compositionally biased region" description="Low complexity" evidence="1">
    <location>
        <begin position="47"/>
        <end position="58"/>
    </location>
</feature>
<dbReference type="CDD" id="cd08544">
    <property type="entry name" value="Reeler"/>
    <property type="match status" value="1"/>
</dbReference>
<dbReference type="PANTHER" id="PTHR45828">
    <property type="entry name" value="CYTOCHROME B561/FERRIC REDUCTASE TRANSMEMBRANE"/>
    <property type="match status" value="1"/>
</dbReference>
<dbReference type="Pfam" id="PF02014">
    <property type="entry name" value="Reeler"/>
    <property type="match status" value="1"/>
</dbReference>
<evidence type="ECO:0000313" key="4">
    <source>
        <dbReference type="EMBL" id="EFX80589.1"/>
    </source>
</evidence>
<dbReference type="Proteomes" id="UP000000305">
    <property type="component" value="Unassembled WGS sequence"/>
</dbReference>
<dbReference type="GO" id="GO:0016020">
    <property type="term" value="C:membrane"/>
    <property type="evidence" value="ECO:0000318"/>
    <property type="project" value="GO_Central"/>
</dbReference>